<evidence type="ECO:0000256" key="1">
    <source>
        <dbReference type="SAM" id="MobiDB-lite"/>
    </source>
</evidence>
<dbReference type="AlphaFoldDB" id="A0A2T4A2Q8"/>
<dbReference type="EMBL" id="KZ679686">
    <property type="protein sequence ID" value="PTB51351.1"/>
    <property type="molecule type" value="Genomic_DNA"/>
</dbReference>
<name>A0A2T4A2Q8_TRIHA</name>
<feature type="compositionally biased region" description="Polar residues" evidence="1">
    <location>
        <begin position="189"/>
        <end position="201"/>
    </location>
</feature>
<keyword evidence="3" id="KW-1185">Reference proteome</keyword>
<dbReference type="Proteomes" id="UP000241690">
    <property type="component" value="Unassembled WGS sequence"/>
</dbReference>
<dbReference type="RefSeq" id="XP_024771028.1">
    <property type="nucleotide sequence ID" value="XM_024916263.1"/>
</dbReference>
<protein>
    <submittedName>
        <fullName evidence="2">Uncharacterized protein</fullName>
    </submittedName>
</protein>
<feature type="region of interest" description="Disordered" evidence="1">
    <location>
        <begin position="172"/>
        <end position="201"/>
    </location>
</feature>
<proteinExistence type="predicted"/>
<evidence type="ECO:0000313" key="2">
    <source>
        <dbReference type="EMBL" id="PTB51351.1"/>
    </source>
</evidence>
<evidence type="ECO:0000313" key="3">
    <source>
        <dbReference type="Proteomes" id="UP000241690"/>
    </source>
</evidence>
<organism evidence="2 3">
    <name type="scientific">Trichoderma harzianum CBS 226.95</name>
    <dbReference type="NCBI Taxonomy" id="983964"/>
    <lineage>
        <taxon>Eukaryota</taxon>
        <taxon>Fungi</taxon>
        <taxon>Dikarya</taxon>
        <taxon>Ascomycota</taxon>
        <taxon>Pezizomycotina</taxon>
        <taxon>Sordariomycetes</taxon>
        <taxon>Hypocreomycetidae</taxon>
        <taxon>Hypocreales</taxon>
        <taxon>Hypocreaceae</taxon>
        <taxon>Trichoderma</taxon>
    </lineage>
</organism>
<sequence>MWESHFHYIASTAQQDDRTNVLANPIRGTVDIAKWHISAPTPWEKTIYDPFQDADIGSQFPLQKSRDNYIRGSCGLLSYIHAPDIYLFLEIPLAKSKTRLCNFPPSPPTGTEQSVLTRAYTLHLPLGSLPPEICKCSKAGTSGLKWWPTRSMTWTTTWQSSADCRSGQLPVIYDSKPSSSPIKIKDSAFPQQSDSTGPSAR</sequence>
<dbReference type="GeneID" id="36624832"/>
<gene>
    <name evidence="2" type="ORF">M431DRAFT_485198</name>
</gene>
<reference evidence="2 3" key="1">
    <citation type="submission" date="2016-07" db="EMBL/GenBank/DDBJ databases">
        <title>Multiple horizontal gene transfer events from other fungi enriched the ability of initially mycotrophic Trichoderma (Ascomycota) to feed on dead plant biomass.</title>
        <authorList>
            <consortium name="DOE Joint Genome Institute"/>
            <person name="Aerts A."/>
            <person name="Atanasova L."/>
            <person name="Chenthamara K."/>
            <person name="Zhang J."/>
            <person name="Grujic M."/>
            <person name="Henrissat B."/>
            <person name="Kuo A."/>
            <person name="Salamov A."/>
            <person name="Lipzen A."/>
            <person name="Labutti K."/>
            <person name="Barry K."/>
            <person name="Miao Y."/>
            <person name="Rahimi M.J."/>
            <person name="Shen Q."/>
            <person name="Grigoriev I.V."/>
            <person name="Kubicek C.P."/>
            <person name="Druzhinina I.S."/>
        </authorList>
    </citation>
    <scope>NUCLEOTIDE SEQUENCE [LARGE SCALE GENOMIC DNA]</scope>
    <source>
        <strain evidence="2 3">CBS 226.95</strain>
    </source>
</reference>
<accession>A0A2T4A2Q8</accession>